<keyword evidence="5" id="KW-1185">Reference proteome</keyword>
<evidence type="ECO:0000313" key="4">
    <source>
        <dbReference type="EMBL" id="RWS18883.1"/>
    </source>
</evidence>
<name>A0A443RU60_9ACAR</name>
<keyword evidence="1" id="KW-0378">Hydrolase</keyword>
<sequence>FSEHKFESKKTEVKKSARIPSLYKGTFTLPKGELRDTFLDVNKWRKGIALVNGRNLGRYWPAVGPQETLYIPATFLKSFPNENNLVLFELEESPCVSGHKESCVANFVDKPSINATVPYK</sequence>
<feature type="non-terminal residue" evidence="4">
    <location>
        <position position="1"/>
    </location>
</feature>
<dbReference type="InterPro" id="IPR008979">
    <property type="entry name" value="Galactose-bd-like_sf"/>
</dbReference>
<dbReference type="PANTHER" id="PTHR23421">
    <property type="entry name" value="BETA-GALACTOSIDASE RELATED"/>
    <property type="match status" value="1"/>
</dbReference>
<evidence type="ECO:0000259" key="3">
    <source>
        <dbReference type="Pfam" id="PF21467"/>
    </source>
</evidence>
<dbReference type="Proteomes" id="UP000288716">
    <property type="component" value="Unassembled WGS sequence"/>
</dbReference>
<dbReference type="PRINTS" id="PR00742">
    <property type="entry name" value="GLHYDRLASE35"/>
</dbReference>
<keyword evidence="2" id="KW-0326">Glycosidase</keyword>
<dbReference type="InterPro" id="IPR001944">
    <property type="entry name" value="Glycoside_Hdrlase_35"/>
</dbReference>
<evidence type="ECO:0000313" key="5">
    <source>
        <dbReference type="Proteomes" id="UP000288716"/>
    </source>
</evidence>
<dbReference type="AlphaFoldDB" id="A0A443RU60"/>
<organism evidence="4 5">
    <name type="scientific">Leptotrombidium deliense</name>
    <dbReference type="NCBI Taxonomy" id="299467"/>
    <lineage>
        <taxon>Eukaryota</taxon>
        <taxon>Metazoa</taxon>
        <taxon>Ecdysozoa</taxon>
        <taxon>Arthropoda</taxon>
        <taxon>Chelicerata</taxon>
        <taxon>Arachnida</taxon>
        <taxon>Acari</taxon>
        <taxon>Acariformes</taxon>
        <taxon>Trombidiformes</taxon>
        <taxon>Prostigmata</taxon>
        <taxon>Anystina</taxon>
        <taxon>Parasitengona</taxon>
        <taxon>Trombiculoidea</taxon>
        <taxon>Trombiculidae</taxon>
        <taxon>Leptotrombidium</taxon>
    </lineage>
</organism>
<evidence type="ECO:0000256" key="2">
    <source>
        <dbReference type="ARBA" id="ARBA00023295"/>
    </source>
</evidence>
<dbReference type="VEuPathDB" id="VectorBase:LDEU013157"/>
<dbReference type="EMBL" id="NCKV01032944">
    <property type="protein sequence ID" value="RWS18883.1"/>
    <property type="molecule type" value="Genomic_DNA"/>
</dbReference>
<dbReference type="Pfam" id="PF21467">
    <property type="entry name" value="BetaGal_gal-bd"/>
    <property type="match status" value="1"/>
</dbReference>
<reference evidence="4 5" key="1">
    <citation type="journal article" date="2018" name="Gigascience">
        <title>Genomes of trombidid mites reveal novel predicted allergens and laterally-transferred genes associated with secondary metabolism.</title>
        <authorList>
            <person name="Dong X."/>
            <person name="Chaisiri K."/>
            <person name="Xia D."/>
            <person name="Armstrong S.D."/>
            <person name="Fang Y."/>
            <person name="Donnelly M.J."/>
            <person name="Kadowaki T."/>
            <person name="McGarry J.W."/>
            <person name="Darby A.C."/>
            <person name="Makepeace B.L."/>
        </authorList>
    </citation>
    <scope>NUCLEOTIDE SEQUENCE [LARGE SCALE GENOMIC DNA]</scope>
    <source>
        <strain evidence="4">UoL-UT</strain>
    </source>
</reference>
<dbReference type="OrthoDB" id="1657402at2759"/>
<accession>A0A443RU60</accession>
<protein>
    <recommendedName>
        <fullName evidence="3">Beta-galactosidase galactose-binding domain-containing protein</fullName>
    </recommendedName>
</protein>
<evidence type="ECO:0000256" key="1">
    <source>
        <dbReference type="ARBA" id="ARBA00022801"/>
    </source>
</evidence>
<dbReference type="Gene3D" id="2.60.120.260">
    <property type="entry name" value="Galactose-binding domain-like"/>
    <property type="match status" value="1"/>
</dbReference>
<feature type="domain" description="Beta-galactosidase galactose-binding" evidence="3">
    <location>
        <begin position="20"/>
        <end position="81"/>
    </location>
</feature>
<dbReference type="SUPFAM" id="SSF49785">
    <property type="entry name" value="Galactose-binding domain-like"/>
    <property type="match status" value="1"/>
</dbReference>
<dbReference type="STRING" id="299467.A0A443RU60"/>
<gene>
    <name evidence="4" type="ORF">B4U80_04923</name>
</gene>
<proteinExistence type="predicted"/>
<comment type="caution">
    <text evidence="4">The sequence shown here is derived from an EMBL/GenBank/DDBJ whole genome shotgun (WGS) entry which is preliminary data.</text>
</comment>
<dbReference type="InterPro" id="IPR048913">
    <property type="entry name" value="BetaGal_gal-bd"/>
</dbReference>
<dbReference type="GO" id="GO:0004553">
    <property type="term" value="F:hydrolase activity, hydrolyzing O-glycosyl compounds"/>
    <property type="evidence" value="ECO:0007669"/>
    <property type="project" value="InterPro"/>
</dbReference>
<dbReference type="GO" id="GO:0005975">
    <property type="term" value="P:carbohydrate metabolic process"/>
    <property type="evidence" value="ECO:0007669"/>
    <property type="project" value="InterPro"/>
</dbReference>